<reference evidence="1 2" key="1">
    <citation type="submission" date="2023-03" db="EMBL/GenBank/DDBJ databases">
        <title>Bacillus Genome Sequencing.</title>
        <authorList>
            <person name="Dunlap C."/>
        </authorList>
    </citation>
    <scope>NUCLEOTIDE SEQUENCE [LARGE SCALE GENOMIC DNA]</scope>
    <source>
        <strain evidence="1 2">NRS-1717</strain>
    </source>
</reference>
<evidence type="ECO:0000313" key="2">
    <source>
        <dbReference type="Proteomes" id="UP001342826"/>
    </source>
</evidence>
<proteinExistence type="predicted"/>
<organism evidence="1 2">
    <name type="scientific">Metabacillus fastidiosus</name>
    <dbReference type="NCBI Taxonomy" id="1458"/>
    <lineage>
        <taxon>Bacteria</taxon>
        <taxon>Bacillati</taxon>
        <taxon>Bacillota</taxon>
        <taxon>Bacilli</taxon>
        <taxon>Bacillales</taxon>
        <taxon>Bacillaceae</taxon>
        <taxon>Metabacillus</taxon>
    </lineage>
</organism>
<comment type="caution">
    <text evidence="1">The sequence shown here is derived from an EMBL/GenBank/DDBJ whole genome shotgun (WGS) entry which is preliminary data.</text>
</comment>
<dbReference type="RefSeq" id="WP_066225508.1">
    <property type="nucleotide sequence ID" value="NZ_JARSOS010000045.1"/>
</dbReference>
<gene>
    <name evidence="1" type="ORF">P9271_09125</name>
</gene>
<sequence length="76" mass="8668">MILYTMMPEEMVFPTLESEFGKQSIVQVNDMELLVRQTDTSDYEILRILSSNPNHFLNGQYCPGQKISAHLVCGSQ</sequence>
<evidence type="ECO:0000313" key="1">
    <source>
        <dbReference type="EMBL" id="MED4401473.1"/>
    </source>
</evidence>
<accession>A0ABU6NXW0</accession>
<dbReference type="Pfam" id="PF14035">
    <property type="entry name" value="YlzJ"/>
    <property type="match status" value="1"/>
</dbReference>
<name>A0ABU6NXW0_9BACI</name>
<dbReference type="EMBL" id="JARTFS010000006">
    <property type="protein sequence ID" value="MED4401473.1"/>
    <property type="molecule type" value="Genomic_DNA"/>
</dbReference>
<keyword evidence="2" id="KW-1185">Reference proteome</keyword>
<protein>
    <submittedName>
        <fullName evidence="1">YlzJ-like family protein</fullName>
    </submittedName>
</protein>
<dbReference type="InterPro" id="IPR025619">
    <property type="entry name" value="YlzJ"/>
</dbReference>
<dbReference type="GeneID" id="301139693"/>
<dbReference type="Proteomes" id="UP001342826">
    <property type="component" value="Unassembled WGS sequence"/>
</dbReference>